<dbReference type="GO" id="GO:0036002">
    <property type="term" value="F:pre-mRNA binding"/>
    <property type="evidence" value="ECO:0007669"/>
    <property type="project" value="TreeGrafter"/>
</dbReference>
<dbReference type="EMBL" id="CDSF01000112">
    <property type="protein sequence ID" value="CEP01220.1"/>
    <property type="molecule type" value="Genomic_DNA"/>
</dbReference>
<dbReference type="InterPro" id="IPR012677">
    <property type="entry name" value="Nucleotide-bd_a/b_plait_sf"/>
</dbReference>
<gene>
    <name evidence="10" type="ORF">PBRA_001826</name>
    <name evidence="11" type="ORF">PLBR_LOCUS8475</name>
</gene>
<keyword evidence="2 6" id="KW-0863">Zinc-finger</keyword>
<dbReference type="Proteomes" id="UP000039324">
    <property type="component" value="Unassembled WGS sequence"/>
</dbReference>
<dbReference type="SMART" id="SM00356">
    <property type="entry name" value="ZnF_C3H1"/>
    <property type="match status" value="1"/>
</dbReference>
<proteinExistence type="predicted"/>
<evidence type="ECO:0000313" key="11">
    <source>
        <dbReference type="EMBL" id="SPR01260.1"/>
    </source>
</evidence>
<evidence type="ECO:0000256" key="4">
    <source>
        <dbReference type="ARBA" id="ARBA00022884"/>
    </source>
</evidence>
<dbReference type="GO" id="GO:0008270">
    <property type="term" value="F:zinc ion binding"/>
    <property type="evidence" value="ECO:0007669"/>
    <property type="project" value="UniProtKB-KW"/>
</dbReference>
<feature type="compositionally biased region" description="Pro residues" evidence="7">
    <location>
        <begin position="322"/>
        <end position="337"/>
    </location>
</feature>
<dbReference type="InterPro" id="IPR035979">
    <property type="entry name" value="RBD_domain_sf"/>
</dbReference>
<dbReference type="OrthoDB" id="10259600at2759"/>
<dbReference type="Pfam" id="PF00076">
    <property type="entry name" value="RRM_1"/>
    <property type="match status" value="1"/>
</dbReference>
<dbReference type="GO" id="GO:0000974">
    <property type="term" value="C:Prp19 complex"/>
    <property type="evidence" value="ECO:0007669"/>
    <property type="project" value="TreeGrafter"/>
</dbReference>
<feature type="domain" description="RRM" evidence="8">
    <location>
        <begin position="221"/>
        <end position="294"/>
    </location>
</feature>
<organism evidence="10 12">
    <name type="scientific">Plasmodiophora brassicae</name>
    <name type="common">Clubroot disease agent</name>
    <dbReference type="NCBI Taxonomy" id="37360"/>
    <lineage>
        <taxon>Eukaryota</taxon>
        <taxon>Sar</taxon>
        <taxon>Rhizaria</taxon>
        <taxon>Endomyxa</taxon>
        <taxon>Phytomyxea</taxon>
        <taxon>Plasmodiophorida</taxon>
        <taxon>Plasmodiophoridae</taxon>
        <taxon>Plasmodiophora</taxon>
    </lineage>
</organism>
<evidence type="ECO:0000259" key="9">
    <source>
        <dbReference type="PROSITE" id="PS50103"/>
    </source>
</evidence>
<dbReference type="GO" id="GO:0017070">
    <property type="term" value="F:U6 snRNA binding"/>
    <property type="evidence" value="ECO:0007669"/>
    <property type="project" value="TreeGrafter"/>
</dbReference>
<dbReference type="GO" id="GO:0071007">
    <property type="term" value="C:U2-type catalytic step 2 spliceosome"/>
    <property type="evidence" value="ECO:0007669"/>
    <property type="project" value="TreeGrafter"/>
</dbReference>
<evidence type="ECO:0000256" key="1">
    <source>
        <dbReference type="ARBA" id="ARBA00022723"/>
    </source>
</evidence>
<keyword evidence="11" id="KW-0496">Mitochondrion</keyword>
<feature type="domain" description="C3H1-type" evidence="9">
    <location>
        <begin position="156"/>
        <end position="183"/>
    </location>
</feature>
<reference evidence="10 12" key="1">
    <citation type="submission" date="2015-02" db="EMBL/GenBank/DDBJ databases">
        <authorList>
            <person name="Chooi Y.-H."/>
        </authorList>
    </citation>
    <scope>NUCLEOTIDE SEQUENCE [LARGE SCALE GENOMIC DNA]</scope>
    <source>
        <strain evidence="10">E3</strain>
    </source>
</reference>
<geneLocation type="mitochondrion" evidence="11"/>
<evidence type="ECO:0000256" key="5">
    <source>
        <dbReference type="PROSITE-ProRule" id="PRU00176"/>
    </source>
</evidence>
<keyword evidence="12" id="KW-1185">Reference proteome</keyword>
<keyword evidence="3 6" id="KW-0862">Zinc</keyword>
<dbReference type="Gene3D" id="4.10.1000.10">
    <property type="entry name" value="Zinc finger, CCCH-type"/>
    <property type="match status" value="1"/>
</dbReference>
<dbReference type="SMART" id="SM00360">
    <property type="entry name" value="RRM"/>
    <property type="match status" value="1"/>
</dbReference>
<feature type="zinc finger region" description="C3H1-type" evidence="6">
    <location>
        <begin position="156"/>
        <end position="183"/>
    </location>
</feature>
<feature type="region of interest" description="Disordered" evidence="7">
    <location>
        <begin position="308"/>
        <end position="358"/>
    </location>
</feature>
<dbReference type="PANTHER" id="PTHR14089:SF6">
    <property type="entry name" value="PRE-MRNA-SPLICING FACTOR RBM22"/>
    <property type="match status" value="1"/>
</dbReference>
<evidence type="ECO:0000259" key="8">
    <source>
        <dbReference type="PROSITE" id="PS50102"/>
    </source>
</evidence>
<dbReference type="Pfam" id="PF00642">
    <property type="entry name" value="zf-CCCH"/>
    <property type="match status" value="1"/>
</dbReference>
<evidence type="ECO:0000313" key="12">
    <source>
        <dbReference type="Proteomes" id="UP000039324"/>
    </source>
</evidence>
<accession>A0A0G4J0Y8</accession>
<protein>
    <submittedName>
        <fullName evidence="10">Uncharacterized protein</fullName>
    </submittedName>
</protein>
<dbReference type="Gene3D" id="3.30.70.330">
    <property type="match status" value="1"/>
</dbReference>
<dbReference type="OMA" id="CPLRVQW"/>
<feature type="compositionally biased region" description="Polar residues" evidence="7">
    <location>
        <begin position="346"/>
        <end position="358"/>
    </location>
</feature>
<dbReference type="SUPFAM" id="SSF54928">
    <property type="entry name" value="RNA-binding domain, RBD"/>
    <property type="match status" value="1"/>
</dbReference>
<dbReference type="PROSITE" id="PS50103">
    <property type="entry name" value="ZF_C3H1"/>
    <property type="match status" value="1"/>
</dbReference>
<reference evidence="11 13" key="2">
    <citation type="submission" date="2018-03" db="EMBL/GenBank/DDBJ databases">
        <authorList>
            <person name="Fogelqvist J."/>
        </authorList>
    </citation>
    <scope>NUCLEOTIDE SEQUENCE [LARGE SCALE GENOMIC DNA]</scope>
</reference>
<evidence type="ECO:0000313" key="10">
    <source>
        <dbReference type="EMBL" id="CEP01220.1"/>
    </source>
</evidence>
<dbReference type="InterPro" id="IPR048995">
    <property type="entry name" value="STL11/RBM22-like_N"/>
</dbReference>
<dbReference type="SUPFAM" id="SSF90229">
    <property type="entry name" value="CCCH zinc finger"/>
    <property type="match status" value="1"/>
</dbReference>
<evidence type="ECO:0000256" key="3">
    <source>
        <dbReference type="ARBA" id="ARBA00022833"/>
    </source>
</evidence>
<dbReference type="AlphaFoldDB" id="A0A0G4J0Y8"/>
<name>A0A0G4J0Y8_PLABS</name>
<dbReference type="InterPro" id="IPR036855">
    <property type="entry name" value="Znf_CCCH_sf"/>
</dbReference>
<evidence type="ECO:0000256" key="2">
    <source>
        <dbReference type="ARBA" id="ARBA00022771"/>
    </source>
</evidence>
<keyword evidence="4 5" id="KW-0694">RNA-binding</keyword>
<dbReference type="InterPro" id="IPR000504">
    <property type="entry name" value="RRM_dom"/>
</dbReference>
<dbReference type="InterPro" id="IPR039171">
    <property type="entry name" value="Cwc2/Slt11"/>
</dbReference>
<feature type="compositionally biased region" description="Basic and acidic residues" evidence="7">
    <location>
        <begin position="308"/>
        <end position="318"/>
    </location>
</feature>
<dbReference type="EMBL" id="OVEO01000017">
    <property type="protein sequence ID" value="SPR01260.1"/>
    <property type="molecule type" value="Genomic_DNA"/>
</dbReference>
<evidence type="ECO:0000313" key="13">
    <source>
        <dbReference type="Proteomes" id="UP000290189"/>
    </source>
</evidence>
<dbReference type="STRING" id="37360.A0A0G4J0Y8"/>
<dbReference type="GO" id="GO:0071006">
    <property type="term" value="C:U2-type catalytic step 1 spliceosome"/>
    <property type="evidence" value="ECO:0007669"/>
    <property type="project" value="TreeGrafter"/>
</dbReference>
<dbReference type="PANTHER" id="PTHR14089">
    <property type="entry name" value="PRE-MRNA-SPLICING FACTOR RBM22"/>
    <property type="match status" value="1"/>
</dbReference>
<dbReference type="Proteomes" id="UP000290189">
    <property type="component" value="Unassembled WGS sequence"/>
</dbReference>
<dbReference type="PROSITE" id="PS50102">
    <property type="entry name" value="RRM"/>
    <property type="match status" value="1"/>
</dbReference>
<dbReference type="Pfam" id="PF21369">
    <property type="entry name" value="STL11_N"/>
    <property type="match status" value="1"/>
</dbReference>
<dbReference type="InterPro" id="IPR000571">
    <property type="entry name" value="Znf_CCCH"/>
</dbReference>
<evidence type="ECO:0000256" key="6">
    <source>
        <dbReference type="PROSITE-ProRule" id="PRU00723"/>
    </source>
</evidence>
<evidence type="ECO:0000256" key="7">
    <source>
        <dbReference type="SAM" id="MobiDB-lite"/>
    </source>
</evidence>
<keyword evidence="1 6" id="KW-0479">Metal-binding</keyword>
<sequence length="358" mass="39841">MSRSTDVADTFPILCDSCLGSNKFIRMTKDPFGEACKVCNRPYDVFKWRAAADGHLKQTECCQLCAKIKNICSTCMLDLEFKLPSQIRDAVLEPDEIMRVPTSHANREFMFEQHEKRIMGAGDHVQDQVLALPYGKANPASILDRIESRKPFYKKRNLQNICKDYLKGICTRGSSCPYLHHAPLSDQTTQDELMERFRAENAPPDRSGEAPPIPPANQTITTIFVGGNDNTISEDDLVAFFSTYGHVASVRAIPSKNVAFVEFMDRSAADAAVAKLWKKCVIKSVPVRIAWARPRAPQGDIADAVDTTHRVSHEDANRHLSVPPPPVRAASIPPPPGMYGKRRLYPSQNPKFGSAKLS</sequence>